<dbReference type="Pfam" id="PF13621">
    <property type="entry name" value="Cupin_8"/>
    <property type="match status" value="1"/>
</dbReference>
<accession>A0ABV3QHQ6</accession>
<reference evidence="2 3" key="1">
    <citation type="submission" date="2024-06" db="EMBL/GenBank/DDBJ databases">
        <authorList>
            <person name="Woo H."/>
        </authorList>
    </citation>
    <scope>NUCLEOTIDE SEQUENCE [LARGE SCALE GENOMIC DNA]</scope>
    <source>
        <strain evidence="2 3">Si-c</strain>
    </source>
</reference>
<dbReference type="SUPFAM" id="SSF51197">
    <property type="entry name" value="Clavaminate synthase-like"/>
    <property type="match status" value="1"/>
</dbReference>
<evidence type="ECO:0000313" key="2">
    <source>
        <dbReference type="EMBL" id="MEW9573380.1"/>
    </source>
</evidence>
<dbReference type="InterPro" id="IPR003347">
    <property type="entry name" value="JmjC_dom"/>
</dbReference>
<dbReference type="InterPro" id="IPR041667">
    <property type="entry name" value="Cupin_8"/>
</dbReference>
<protein>
    <submittedName>
        <fullName evidence="2">Cupin-like domain-containing protein</fullName>
    </submittedName>
</protein>
<comment type="caution">
    <text evidence="2">The sequence shown here is derived from an EMBL/GenBank/DDBJ whole genome shotgun (WGS) entry which is preliminary data.</text>
</comment>
<dbReference type="EMBL" id="JBFOHK010000005">
    <property type="protein sequence ID" value="MEW9573380.1"/>
    <property type="molecule type" value="Genomic_DNA"/>
</dbReference>
<proteinExistence type="predicted"/>
<evidence type="ECO:0000259" key="1">
    <source>
        <dbReference type="PROSITE" id="PS51184"/>
    </source>
</evidence>
<keyword evidence="3" id="KW-1185">Reference proteome</keyword>
<name>A0ABV3QHQ6_9GAMM</name>
<gene>
    <name evidence="2" type="ORF">ABQJ54_16610</name>
</gene>
<feature type="domain" description="JmjC" evidence="1">
    <location>
        <begin position="141"/>
        <end position="303"/>
    </location>
</feature>
<dbReference type="RefSeq" id="WP_367855439.1">
    <property type="nucleotide sequence ID" value="NZ_JBFOHK010000005.1"/>
</dbReference>
<dbReference type="PROSITE" id="PS51184">
    <property type="entry name" value="JMJC"/>
    <property type="match status" value="1"/>
</dbReference>
<dbReference type="Proteomes" id="UP001556220">
    <property type="component" value="Unassembled WGS sequence"/>
</dbReference>
<sequence length="357" mass="40740">MRLPVRQRPAILRVTHVPFKAKSPRRRRRPVCVCTAAGDPARTRRQRQGRGAGMNRHAGCIDMDWAAFDPWRVQAVRHRLMEHPLLQPDQLVEFGRRLERAAQLYSFSNDATAGANFSEVGRTNPNRKSAQETLQDIGHAKAWMLLRHVQGDPAYRGLVDSVLDEIKPQVEHKDPGMCYRAGWIFVSSPRTVTPFHIDRNHGILLQIRGSKTVYVWDPDDITVVSDRARDWFHGHRELALVKWQEEFRARAHVFHLQPGMGVYMPLTSPHMVETSDEPSTTLSLSYNTDASRRNVLLHVVRDRMRGLGIGLPPVGRRPRFDAWLHAAAHAADGTRRYVRHRLGRPAHFDGAPYASDD</sequence>
<organism evidence="2 3">
    <name type="scientific">Rhodanobacter lycopersici</name>
    <dbReference type="NCBI Taxonomy" id="3162487"/>
    <lineage>
        <taxon>Bacteria</taxon>
        <taxon>Pseudomonadati</taxon>
        <taxon>Pseudomonadota</taxon>
        <taxon>Gammaproteobacteria</taxon>
        <taxon>Lysobacterales</taxon>
        <taxon>Rhodanobacteraceae</taxon>
        <taxon>Rhodanobacter</taxon>
    </lineage>
</organism>
<evidence type="ECO:0000313" key="3">
    <source>
        <dbReference type="Proteomes" id="UP001556220"/>
    </source>
</evidence>
<dbReference type="Gene3D" id="2.60.120.650">
    <property type="entry name" value="Cupin"/>
    <property type="match status" value="1"/>
</dbReference>